<dbReference type="InterPro" id="IPR006447">
    <property type="entry name" value="Myb_dom_plants"/>
</dbReference>
<dbReference type="PANTHER" id="PTHR12802">
    <property type="entry name" value="SWI/SNF COMPLEX-RELATED"/>
    <property type="match status" value="1"/>
</dbReference>
<dbReference type="AlphaFoldDB" id="A0A816N696"/>
<dbReference type="Gene3D" id="1.10.10.60">
    <property type="entry name" value="Homeodomain-like"/>
    <property type="match status" value="1"/>
</dbReference>
<dbReference type="PROSITE" id="PS51294">
    <property type="entry name" value="HTH_MYB"/>
    <property type="match status" value="1"/>
</dbReference>
<dbReference type="Pfam" id="PF00249">
    <property type="entry name" value="Myb_DNA-binding"/>
    <property type="match status" value="1"/>
</dbReference>
<dbReference type="GO" id="GO:0010468">
    <property type="term" value="P:regulation of gene expression"/>
    <property type="evidence" value="ECO:0007669"/>
    <property type="project" value="UniProtKB-ARBA"/>
</dbReference>
<feature type="domain" description="SANT" evidence="9">
    <location>
        <begin position="59"/>
        <end position="110"/>
    </location>
</feature>
<keyword evidence="5" id="KW-0539">Nucleus</keyword>
<dbReference type="GO" id="GO:0003677">
    <property type="term" value="F:DNA binding"/>
    <property type="evidence" value="ECO:0007669"/>
    <property type="project" value="UniProtKB-KW"/>
</dbReference>
<feature type="domain" description="Myb-like" evidence="8">
    <location>
        <begin position="56"/>
        <end position="106"/>
    </location>
</feature>
<accession>A0A816N696</accession>
<dbReference type="SMART" id="SM00717">
    <property type="entry name" value="SANT"/>
    <property type="match status" value="1"/>
</dbReference>
<evidence type="ECO:0000313" key="11">
    <source>
        <dbReference type="EMBL" id="CAF2034226.1"/>
    </source>
</evidence>
<organism evidence="11">
    <name type="scientific">Brassica napus</name>
    <name type="common">Rape</name>
    <dbReference type="NCBI Taxonomy" id="3708"/>
    <lineage>
        <taxon>Eukaryota</taxon>
        <taxon>Viridiplantae</taxon>
        <taxon>Streptophyta</taxon>
        <taxon>Embryophyta</taxon>
        <taxon>Tracheophyta</taxon>
        <taxon>Spermatophyta</taxon>
        <taxon>Magnoliopsida</taxon>
        <taxon>eudicotyledons</taxon>
        <taxon>Gunneridae</taxon>
        <taxon>Pentapetalae</taxon>
        <taxon>rosids</taxon>
        <taxon>malvids</taxon>
        <taxon>Brassicales</taxon>
        <taxon>Brassicaceae</taxon>
        <taxon>Brassiceae</taxon>
        <taxon>Brassica</taxon>
    </lineage>
</organism>
<dbReference type="InterPro" id="IPR017884">
    <property type="entry name" value="SANT_dom"/>
</dbReference>
<keyword evidence="7" id="KW-0812">Transmembrane</keyword>
<evidence type="ECO:0000256" key="7">
    <source>
        <dbReference type="SAM" id="Phobius"/>
    </source>
</evidence>
<proteinExistence type="predicted"/>
<reference evidence="11" key="1">
    <citation type="submission" date="2021-01" db="EMBL/GenBank/DDBJ databases">
        <authorList>
            <consortium name="Genoscope - CEA"/>
            <person name="William W."/>
        </authorList>
    </citation>
    <scope>NUCLEOTIDE SEQUENCE</scope>
</reference>
<dbReference type="PROSITE" id="PS50090">
    <property type="entry name" value="MYB_LIKE"/>
    <property type="match status" value="1"/>
</dbReference>
<comment type="subcellular location">
    <subcellularLocation>
        <location evidence="1">Nucleus</location>
    </subcellularLocation>
</comment>
<evidence type="ECO:0000256" key="5">
    <source>
        <dbReference type="ARBA" id="ARBA00023242"/>
    </source>
</evidence>
<keyword evidence="3" id="KW-0238">DNA-binding</keyword>
<dbReference type="SUPFAM" id="SSF46689">
    <property type="entry name" value="Homeodomain-like"/>
    <property type="match status" value="1"/>
</dbReference>
<dbReference type="PROSITE" id="PS51293">
    <property type="entry name" value="SANT"/>
    <property type="match status" value="1"/>
</dbReference>
<dbReference type="PANTHER" id="PTHR12802:SF167">
    <property type="entry name" value="PROTEIN REVEILLE 5"/>
    <property type="match status" value="1"/>
</dbReference>
<evidence type="ECO:0000259" key="8">
    <source>
        <dbReference type="PROSITE" id="PS50090"/>
    </source>
</evidence>
<dbReference type="EMBL" id="HG994363">
    <property type="protein sequence ID" value="CAF2034226.1"/>
    <property type="molecule type" value="Genomic_DNA"/>
</dbReference>
<evidence type="ECO:0000259" key="10">
    <source>
        <dbReference type="PROSITE" id="PS51294"/>
    </source>
</evidence>
<sequence length="341" mass="38069">MVSLNARPAPFLDPVSVSFDSMASDSSDGFGFTPIATTPVTGRRDTASYKIRKPYTIKKSRENWTEQEHDKFLEALHLFDRDWKKIEAFVGSKTVVQIRSHAQKYFLKVQKSGANEHLPPPRPKRKARHPYPQKASKNVALPSHAIGSIPASNAPLLQPAYLYSSSDSQYPASSSSSLNHESTNLPKPVIQEEPGVSATALPKNRCYSTSNKEVKPNLPTVTEPNNEEQSCEKPHRVMPNFAQVYRFIGSVFDPNTSGHIQRLKQMDPINIETVLLLMRNLSVNLTSPEFTEQVSSAILIYIQLPLFLEIQKDFTKTLLVGGYSSGFCYLLTMVLVICRGS</sequence>
<gene>
    <name evidence="11" type="ORF">DARMORV10_A09P00070.1</name>
</gene>
<keyword evidence="7" id="KW-0472">Membrane</keyword>
<feature type="transmembrane region" description="Helical" evidence="7">
    <location>
        <begin position="318"/>
        <end position="338"/>
    </location>
</feature>
<keyword evidence="7" id="KW-1133">Transmembrane helix</keyword>
<dbReference type="InterPro" id="IPR009057">
    <property type="entry name" value="Homeodomain-like_sf"/>
</dbReference>
<name>A0A816N696_BRANA</name>
<feature type="domain" description="HTH myb-type" evidence="10">
    <location>
        <begin position="56"/>
        <end position="110"/>
    </location>
</feature>
<evidence type="ECO:0000256" key="4">
    <source>
        <dbReference type="ARBA" id="ARBA00023163"/>
    </source>
</evidence>
<protein>
    <submittedName>
        <fullName evidence="11">(rape) hypothetical protein</fullName>
    </submittedName>
</protein>
<evidence type="ECO:0000256" key="6">
    <source>
        <dbReference type="SAM" id="MobiDB-lite"/>
    </source>
</evidence>
<dbReference type="FunFam" id="1.10.10.60:FF:000023">
    <property type="entry name" value="protein REVEILLE 6 isoform X1"/>
    <property type="match status" value="1"/>
</dbReference>
<dbReference type="NCBIfam" id="TIGR01557">
    <property type="entry name" value="myb_SHAQKYF"/>
    <property type="match status" value="1"/>
</dbReference>
<feature type="region of interest" description="Disordered" evidence="6">
    <location>
        <begin position="110"/>
        <end position="137"/>
    </location>
</feature>
<dbReference type="GO" id="GO:0005634">
    <property type="term" value="C:nucleus"/>
    <property type="evidence" value="ECO:0007669"/>
    <property type="project" value="UniProtKB-SubCell"/>
</dbReference>
<evidence type="ECO:0000259" key="9">
    <source>
        <dbReference type="PROSITE" id="PS51293"/>
    </source>
</evidence>
<dbReference type="Pfam" id="PF24904">
    <property type="entry name" value="RVE6"/>
    <property type="match status" value="1"/>
</dbReference>
<evidence type="ECO:0000256" key="2">
    <source>
        <dbReference type="ARBA" id="ARBA00023015"/>
    </source>
</evidence>
<dbReference type="Proteomes" id="UP001295469">
    <property type="component" value="Chromosome A09"/>
</dbReference>
<feature type="compositionally biased region" description="Polar residues" evidence="6">
    <location>
        <begin position="219"/>
        <end position="228"/>
    </location>
</feature>
<dbReference type="CDD" id="cd00167">
    <property type="entry name" value="SANT"/>
    <property type="match status" value="1"/>
</dbReference>
<dbReference type="InterPro" id="IPR017930">
    <property type="entry name" value="Myb_dom"/>
</dbReference>
<keyword evidence="2" id="KW-0805">Transcription regulation</keyword>
<keyword evidence="4" id="KW-0804">Transcription</keyword>
<feature type="compositionally biased region" description="Basic residues" evidence="6">
    <location>
        <begin position="122"/>
        <end position="131"/>
    </location>
</feature>
<feature type="region of interest" description="Disordered" evidence="6">
    <location>
        <begin position="208"/>
        <end position="233"/>
    </location>
</feature>
<evidence type="ECO:0000256" key="1">
    <source>
        <dbReference type="ARBA" id="ARBA00004123"/>
    </source>
</evidence>
<dbReference type="InterPro" id="IPR001005">
    <property type="entry name" value="SANT/Myb"/>
</dbReference>
<evidence type="ECO:0000256" key="3">
    <source>
        <dbReference type="ARBA" id="ARBA00023125"/>
    </source>
</evidence>